<accession>A0A1I4EVY4</accession>
<dbReference type="EMBL" id="FOSR01000014">
    <property type="protein sequence ID" value="SFL09834.1"/>
    <property type="molecule type" value="Genomic_DNA"/>
</dbReference>
<evidence type="ECO:0000256" key="1">
    <source>
        <dbReference type="SAM" id="SignalP"/>
    </source>
</evidence>
<keyword evidence="3" id="KW-1185">Reference proteome</keyword>
<organism evidence="2 3">
    <name type="scientific">Rhodanobacter glycinis</name>
    <dbReference type="NCBI Taxonomy" id="582702"/>
    <lineage>
        <taxon>Bacteria</taxon>
        <taxon>Pseudomonadati</taxon>
        <taxon>Pseudomonadota</taxon>
        <taxon>Gammaproteobacteria</taxon>
        <taxon>Lysobacterales</taxon>
        <taxon>Rhodanobacteraceae</taxon>
        <taxon>Rhodanobacter</taxon>
    </lineage>
</organism>
<dbReference type="SUPFAM" id="SSF49503">
    <property type="entry name" value="Cupredoxins"/>
    <property type="match status" value="1"/>
</dbReference>
<sequence length="165" mass="17792">MSSSSSRAGMLLGWLSITTLGTCALPATAGSVHELSRAPQIVSVTQGGQATASIVLETRAVAVKETGPKLTVAKFGEVYGFSPTFFVVQENQPTRIRFWNLQPDDAHDFELLGPHAHQLVALALPPLSDVSAIFDFHRPGLYTFRCTLHQPEMNGQILVVAAAHR</sequence>
<feature type="signal peptide" evidence="1">
    <location>
        <begin position="1"/>
        <end position="29"/>
    </location>
</feature>
<evidence type="ECO:0008006" key="4">
    <source>
        <dbReference type="Google" id="ProtNLM"/>
    </source>
</evidence>
<feature type="chain" id="PRO_5011447509" description="EfeO-type cupredoxin-like domain-containing protein" evidence="1">
    <location>
        <begin position="30"/>
        <end position="165"/>
    </location>
</feature>
<dbReference type="Gene3D" id="2.60.40.420">
    <property type="entry name" value="Cupredoxins - blue copper proteins"/>
    <property type="match status" value="1"/>
</dbReference>
<gene>
    <name evidence="2" type="ORF">SAMN05192579_11454</name>
</gene>
<reference evidence="3" key="1">
    <citation type="submission" date="2016-10" db="EMBL/GenBank/DDBJ databases">
        <authorList>
            <person name="Varghese N."/>
            <person name="Submissions S."/>
        </authorList>
    </citation>
    <scope>NUCLEOTIDE SEQUENCE [LARGE SCALE GENOMIC DNA]</scope>
    <source>
        <strain evidence="3">MO64</strain>
    </source>
</reference>
<dbReference type="RefSeq" id="WP_139201754.1">
    <property type="nucleotide sequence ID" value="NZ_FOSR01000014.1"/>
</dbReference>
<name>A0A1I4EVY4_9GAMM</name>
<evidence type="ECO:0000313" key="2">
    <source>
        <dbReference type="EMBL" id="SFL09834.1"/>
    </source>
</evidence>
<keyword evidence="1" id="KW-0732">Signal</keyword>
<dbReference type="InterPro" id="IPR008972">
    <property type="entry name" value="Cupredoxin"/>
</dbReference>
<evidence type="ECO:0000313" key="3">
    <source>
        <dbReference type="Proteomes" id="UP000198725"/>
    </source>
</evidence>
<dbReference type="AlphaFoldDB" id="A0A1I4EVY4"/>
<protein>
    <recommendedName>
        <fullName evidence="4">EfeO-type cupredoxin-like domain-containing protein</fullName>
    </recommendedName>
</protein>
<proteinExistence type="predicted"/>
<dbReference type="Proteomes" id="UP000198725">
    <property type="component" value="Unassembled WGS sequence"/>
</dbReference>